<evidence type="ECO:0000313" key="2">
    <source>
        <dbReference type="EMBL" id="SMB95185.1"/>
    </source>
</evidence>
<protein>
    <recommendedName>
        <fullName evidence="1">HMA domain-containing protein</fullName>
    </recommendedName>
</protein>
<accession>A0A1W1VP81</accession>
<dbReference type="PROSITE" id="PS50846">
    <property type="entry name" value="HMA_2"/>
    <property type="match status" value="1"/>
</dbReference>
<dbReference type="RefSeq" id="WP_084445415.1">
    <property type="nucleotide sequence ID" value="NZ_FWWW01000068.1"/>
</dbReference>
<dbReference type="STRING" id="645990.SAMN00120144_1883"/>
<sequence>MPTLQFKTSINCANCLRAVTPFLDAEPTVQKWNVDTNNPDKILTVEGENVIPEQVMKAVSQAGFDIEPKQAA</sequence>
<dbReference type="Proteomes" id="UP000192266">
    <property type="component" value="Unassembled WGS sequence"/>
</dbReference>
<organism evidence="2 3">
    <name type="scientific">Hymenobacter roseosalivarius DSM 11622</name>
    <dbReference type="NCBI Taxonomy" id="645990"/>
    <lineage>
        <taxon>Bacteria</taxon>
        <taxon>Pseudomonadati</taxon>
        <taxon>Bacteroidota</taxon>
        <taxon>Cytophagia</taxon>
        <taxon>Cytophagales</taxon>
        <taxon>Hymenobacteraceae</taxon>
        <taxon>Hymenobacter</taxon>
    </lineage>
</organism>
<dbReference type="Gene3D" id="3.30.70.100">
    <property type="match status" value="1"/>
</dbReference>
<proteinExistence type="predicted"/>
<keyword evidence="3" id="KW-1185">Reference proteome</keyword>
<reference evidence="2 3" key="1">
    <citation type="submission" date="2017-04" db="EMBL/GenBank/DDBJ databases">
        <authorList>
            <person name="Afonso C.L."/>
            <person name="Miller P.J."/>
            <person name="Scott M.A."/>
            <person name="Spackman E."/>
            <person name="Goraichik I."/>
            <person name="Dimitrov K.M."/>
            <person name="Suarez D.L."/>
            <person name="Swayne D.E."/>
        </authorList>
    </citation>
    <scope>NUCLEOTIDE SEQUENCE [LARGE SCALE GENOMIC DNA]</scope>
    <source>
        <strain evidence="2 3">DSM 11622</strain>
    </source>
</reference>
<dbReference type="OrthoDB" id="677920at2"/>
<dbReference type="InterPro" id="IPR006121">
    <property type="entry name" value="HMA_dom"/>
</dbReference>
<name>A0A1W1VP81_9BACT</name>
<dbReference type="SUPFAM" id="SSF55008">
    <property type="entry name" value="HMA, heavy metal-associated domain"/>
    <property type="match status" value="1"/>
</dbReference>
<dbReference type="GO" id="GO:0046872">
    <property type="term" value="F:metal ion binding"/>
    <property type="evidence" value="ECO:0007669"/>
    <property type="project" value="InterPro"/>
</dbReference>
<evidence type="ECO:0000313" key="3">
    <source>
        <dbReference type="Proteomes" id="UP000192266"/>
    </source>
</evidence>
<dbReference type="InterPro" id="IPR036163">
    <property type="entry name" value="HMA_dom_sf"/>
</dbReference>
<dbReference type="AlphaFoldDB" id="A0A1W1VP81"/>
<evidence type="ECO:0000259" key="1">
    <source>
        <dbReference type="PROSITE" id="PS50846"/>
    </source>
</evidence>
<dbReference type="EMBL" id="FWWW01000068">
    <property type="protein sequence ID" value="SMB95185.1"/>
    <property type="molecule type" value="Genomic_DNA"/>
</dbReference>
<feature type="domain" description="HMA" evidence="1">
    <location>
        <begin position="1"/>
        <end position="67"/>
    </location>
</feature>
<gene>
    <name evidence="2" type="ORF">SAMN00120144_1883</name>
</gene>